<keyword evidence="9 10" id="KW-0100">Branched-chain amino acid biosynthesis</keyword>
<comment type="pathway">
    <text evidence="3 10">Amino-acid biosynthesis; L-leucine biosynthesis; L-leucine from 3-methyl-2-oxobutanoate: step 2/4.</text>
</comment>
<dbReference type="Pfam" id="PF00694">
    <property type="entry name" value="Aconitase_C"/>
    <property type="match status" value="1"/>
</dbReference>
<dbReference type="CDD" id="cd01577">
    <property type="entry name" value="IPMI_Swivel"/>
    <property type="match status" value="1"/>
</dbReference>
<evidence type="ECO:0000313" key="13">
    <source>
        <dbReference type="Proteomes" id="UP000663421"/>
    </source>
</evidence>
<dbReference type="InterPro" id="IPR050075">
    <property type="entry name" value="LeuD"/>
</dbReference>
<keyword evidence="6 10" id="KW-0432">Leucine biosynthesis</keyword>
<evidence type="ECO:0000256" key="7">
    <source>
        <dbReference type="ARBA" id="ARBA00022605"/>
    </source>
</evidence>
<dbReference type="GO" id="GO:0003861">
    <property type="term" value="F:3-isopropylmalate dehydratase activity"/>
    <property type="evidence" value="ECO:0007669"/>
    <property type="project" value="UniProtKB-EC"/>
</dbReference>
<gene>
    <name evidence="10 12" type="primary">leuD</name>
    <name evidence="12" type="ORF">I1A49_36770</name>
</gene>
<organism evidence="12 13">
    <name type="scientific">Streptomyces malaysiensis</name>
    <dbReference type="NCBI Taxonomy" id="92644"/>
    <lineage>
        <taxon>Bacteria</taxon>
        <taxon>Bacillati</taxon>
        <taxon>Actinomycetota</taxon>
        <taxon>Actinomycetes</taxon>
        <taxon>Kitasatosporales</taxon>
        <taxon>Streptomycetaceae</taxon>
        <taxon>Streptomyces</taxon>
        <taxon>Streptomyces violaceusniger group</taxon>
    </lineage>
</organism>
<evidence type="ECO:0000256" key="6">
    <source>
        <dbReference type="ARBA" id="ARBA00022430"/>
    </source>
</evidence>
<dbReference type="SUPFAM" id="SSF52016">
    <property type="entry name" value="LeuD/IlvD-like"/>
    <property type="match status" value="1"/>
</dbReference>
<evidence type="ECO:0000256" key="10">
    <source>
        <dbReference type="HAMAP-Rule" id="MF_01031"/>
    </source>
</evidence>
<dbReference type="Gene3D" id="3.20.19.10">
    <property type="entry name" value="Aconitase, domain 4"/>
    <property type="match status" value="1"/>
</dbReference>
<dbReference type="Proteomes" id="UP000663421">
    <property type="component" value="Chromosome"/>
</dbReference>
<dbReference type="InterPro" id="IPR015928">
    <property type="entry name" value="Aconitase/3IPM_dehydase_swvl"/>
</dbReference>
<evidence type="ECO:0000256" key="5">
    <source>
        <dbReference type="ARBA" id="ARBA00011271"/>
    </source>
</evidence>
<comment type="similarity">
    <text evidence="4 10">Belongs to the LeuD family. LeuD type 1 subfamily.</text>
</comment>
<reference evidence="12 13" key="1">
    <citation type="submission" date="2020-11" db="EMBL/GenBank/DDBJ databases">
        <title>Complete genome sequence unveiled secondary metabolic potentials in Streptomyces solisilvae HNM0141.</title>
        <authorList>
            <person name="Huang X."/>
        </authorList>
    </citation>
    <scope>NUCLEOTIDE SEQUENCE [LARGE SCALE GENOMIC DNA]</scope>
    <source>
        <strain evidence="12 13">HNM0141</strain>
    </source>
</reference>
<sequence length="201" mass="22385">MDPLTEHTGSCLPLGRSDVDTDQIIPARHCRSLTKTGYADALFGHWRKDPEFVLNRPERQGASILLAGPHFGTGSSREHAVWALRDWGIRAVLAASFGDIFQRNALRNGVLAVQLPDEVMDSLLDRAGQDPSFTLTVDLSAQEVRDGEHRRPFEVDARARRLLLDGLDDIEVALRAEDAISRHEQSRPRWMPRPSAALGHP</sequence>
<dbReference type="NCBIfam" id="NF002458">
    <property type="entry name" value="PRK01641.1"/>
    <property type="match status" value="1"/>
</dbReference>
<comment type="catalytic activity">
    <reaction evidence="1 10">
        <text>(2R,3S)-3-isopropylmalate = (2S)-2-isopropylmalate</text>
        <dbReference type="Rhea" id="RHEA:32287"/>
        <dbReference type="ChEBI" id="CHEBI:1178"/>
        <dbReference type="ChEBI" id="CHEBI:35121"/>
        <dbReference type="EC" id="4.2.1.33"/>
    </reaction>
</comment>
<evidence type="ECO:0000256" key="8">
    <source>
        <dbReference type="ARBA" id="ARBA00023239"/>
    </source>
</evidence>
<keyword evidence="7 10" id="KW-0028">Amino-acid biosynthesis</keyword>
<evidence type="ECO:0000256" key="2">
    <source>
        <dbReference type="ARBA" id="ARBA00002695"/>
    </source>
</evidence>
<keyword evidence="8 10" id="KW-0456">Lyase</keyword>
<dbReference type="EC" id="4.2.1.33" evidence="10"/>
<dbReference type="InterPro" id="IPR033940">
    <property type="entry name" value="IPMI_Swivel"/>
</dbReference>
<evidence type="ECO:0000256" key="1">
    <source>
        <dbReference type="ARBA" id="ARBA00000491"/>
    </source>
</evidence>
<proteinExistence type="inferred from homology"/>
<comment type="function">
    <text evidence="2 10">Catalyzes the isomerization between 2-isopropylmalate and 3-isopropylmalate, via the formation of 2-isopropylmaleate.</text>
</comment>
<dbReference type="PANTHER" id="PTHR43345:SF5">
    <property type="entry name" value="3-ISOPROPYLMALATE DEHYDRATASE SMALL SUBUNIT"/>
    <property type="match status" value="1"/>
</dbReference>
<dbReference type="NCBIfam" id="TIGR00171">
    <property type="entry name" value="leuD"/>
    <property type="match status" value="1"/>
</dbReference>
<keyword evidence="13" id="KW-1185">Reference proteome</keyword>
<protein>
    <recommendedName>
        <fullName evidence="10">3-isopropylmalate dehydratase small subunit</fullName>
        <ecNumber evidence="10">4.2.1.33</ecNumber>
    </recommendedName>
    <alternativeName>
        <fullName evidence="10">Alpha-IPM isomerase</fullName>
        <shortName evidence="10">IPMI</shortName>
    </alternativeName>
    <alternativeName>
        <fullName evidence="10">Isopropylmalate isomerase</fullName>
    </alternativeName>
</protein>
<evidence type="ECO:0000259" key="11">
    <source>
        <dbReference type="Pfam" id="PF00694"/>
    </source>
</evidence>
<dbReference type="PANTHER" id="PTHR43345">
    <property type="entry name" value="3-ISOPROPYLMALATE DEHYDRATASE SMALL SUBUNIT 2-RELATED-RELATED"/>
    <property type="match status" value="1"/>
</dbReference>
<dbReference type="InterPro" id="IPR000573">
    <property type="entry name" value="AconitaseA/IPMdHydase_ssu_swvl"/>
</dbReference>
<evidence type="ECO:0000256" key="3">
    <source>
        <dbReference type="ARBA" id="ARBA00004729"/>
    </source>
</evidence>
<feature type="domain" description="Aconitase A/isopropylmalate dehydratase small subunit swivel" evidence="11">
    <location>
        <begin position="1"/>
        <end position="117"/>
    </location>
</feature>
<accession>A0ABX6WH75</accession>
<evidence type="ECO:0000256" key="4">
    <source>
        <dbReference type="ARBA" id="ARBA00009845"/>
    </source>
</evidence>
<dbReference type="HAMAP" id="MF_01031">
    <property type="entry name" value="LeuD_type1"/>
    <property type="match status" value="1"/>
</dbReference>
<dbReference type="InterPro" id="IPR004431">
    <property type="entry name" value="3-IsopropMal_deHydase_ssu"/>
</dbReference>
<comment type="subunit">
    <text evidence="5 10">Heterodimer of LeuC and LeuD.</text>
</comment>
<evidence type="ECO:0000313" key="12">
    <source>
        <dbReference type="EMBL" id="QPI59706.1"/>
    </source>
</evidence>
<name>A0ABX6WH75_STRMQ</name>
<evidence type="ECO:0000256" key="9">
    <source>
        <dbReference type="ARBA" id="ARBA00023304"/>
    </source>
</evidence>
<dbReference type="EMBL" id="CP065050">
    <property type="protein sequence ID" value="QPI59706.1"/>
    <property type="molecule type" value="Genomic_DNA"/>
</dbReference>